<proteinExistence type="predicted"/>
<dbReference type="Proteomes" id="UP000186922">
    <property type="component" value="Unassembled WGS sequence"/>
</dbReference>
<dbReference type="STRING" id="947166.A0A1D1UVQ9"/>
<dbReference type="PANTHER" id="PTHR35585:SF1">
    <property type="entry name" value="HHE DOMAIN PROTEIN (AFU_ORTHOLOGUE AFUA_4G00730)"/>
    <property type="match status" value="1"/>
</dbReference>
<dbReference type="OrthoDB" id="9983919at2759"/>
<reference evidence="2 3" key="1">
    <citation type="journal article" date="2016" name="Nat. Commun.">
        <title>Extremotolerant tardigrade genome and improved radiotolerance of human cultured cells by tardigrade-unique protein.</title>
        <authorList>
            <person name="Hashimoto T."/>
            <person name="Horikawa D.D."/>
            <person name="Saito Y."/>
            <person name="Kuwahara H."/>
            <person name="Kozuka-Hata H."/>
            <person name="Shin-I T."/>
            <person name="Minakuchi Y."/>
            <person name="Ohishi K."/>
            <person name="Motoyama A."/>
            <person name="Aizu T."/>
            <person name="Enomoto A."/>
            <person name="Kondo K."/>
            <person name="Tanaka S."/>
            <person name="Hara Y."/>
            <person name="Koshikawa S."/>
            <person name="Sagara H."/>
            <person name="Miura T."/>
            <person name="Yokobori S."/>
            <person name="Miyagawa K."/>
            <person name="Suzuki Y."/>
            <person name="Kubo T."/>
            <person name="Oyama M."/>
            <person name="Kohara Y."/>
            <person name="Fujiyama A."/>
            <person name="Arakawa K."/>
            <person name="Katayama T."/>
            <person name="Toyoda A."/>
            <person name="Kunieda T."/>
        </authorList>
    </citation>
    <scope>NUCLEOTIDE SEQUENCE [LARGE SCALE GENOMIC DNA]</scope>
    <source>
        <strain evidence="2 3">YOKOZUNA-1</strain>
    </source>
</reference>
<dbReference type="AlphaFoldDB" id="A0A1D1UVQ9"/>
<keyword evidence="3" id="KW-1185">Reference proteome</keyword>
<evidence type="ECO:0000313" key="2">
    <source>
        <dbReference type="EMBL" id="GAU93749.1"/>
    </source>
</evidence>
<sequence length="196" mass="22198">MSGNNVDVTERVIIDHNDIKQAYEKVKALPDDEAEKWFNQLLWTIARHSAAEELVLYPLLEKTGQIGKELADKSREDHLKTKVALSEMDGKPMSAMQRQKIDVMMQDLLEHIAMEESAGGDLDQLRKAIPRDELVSQGNSFERTKMLVPTHAHPSAPDKPPFETVVGLLTAPIDKLRDLFRSFPDQAEVKSNRDQQ</sequence>
<protein>
    <recommendedName>
        <fullName evidence="1">Hemerythrin-like domain-containing protein</fullName>
    </recommendedName>
</protein>
<evidence type="ECO:0000313" key="3">
    <source>
        <dbReference type="Proteomes" id="UP000186922"/>
    </source>
</evidence>
<dbReference type="PANTHER" id="PTHR35585">
    <property type="entry name" value="HHE DOMAIN PROTEIN (AFU_ORTHOLOGUE AFUA_4G00730)"/>
    <property type="match status" value="1"/>
</dbReference>
<dbReference type="EMBL" id="BDGG01000002">
    <property type="protein sequence ID" value="GAU93749.1"/>
    <property type="molecule type" value="Genomic_DNA"/>
</dbReference>
<comment type="caution">
    <text evidence="2">The sequence shown here is derived from an EMBL/GenBank/DDBJ whole genome shotgun (WGS) entry which is preliminary data.</text>
</comment>
<gene>
    <name evidence="2" type="primary">RvY_05640-1</name>
    <name evidence="2" type="synonym">RvY_05640.1</name>
    <name evidence="2" type="ORF">RvY_05640</name>
</gene>
<feature type="domain" description="Hemerythrin-like" evidence="1">
    <location>
        <begin position="13"/>
        <end position="117"/>
    </location>
</feature>
<accession>A0A1D1UVQ9</accession>
<name>A0A1D1UVQ9_RAMVA</name>
<dbReference type="Pfam" id="PF01814">
    <property type="entry name" value="Hemerythrin"/>
    <property type="match status" value="1"/>
</dbReference>
<dbReference type="InterPro" id="IPR012312">
    <property type="entry name" value="Hemerythrin-like"/>
</dbReference>
<evidence type="ECO:0000259" key="1">
    <source>
        <dbReference type="Pfam" id="PF01814"/>
    </source>
</evidence>
<dbReference type="Gene3D" id="1.20.120.520">
    <property type="entry name" value="nmb1532 protein domain like"/>
    <property type="match status" value="1"/>
</dbReference>
<organism evidence="2 3">
    <name type="scientific">Ramazzottius varieornatus</name>
    <name type="common">Water bear</name>
    <name type="synonym">Tardigrade</name>
    <dbReference type="NCBI Taxonomy" id="947166"/>
    <lineage>
        <taxon>Eukaryota</taxon>
        <taxon>Metazoa</taxon>
        <taxon>Ecdysozoa</taxon>
        <taxon>Tardigrada</taxon>
        <taxon>Eutardigrada</taxon>
        <taxon>Parachela</taxon>
        <taxon>Hypsibioidea</taxon>
        <taxon>Ramazzottiidae</taxon>
        <taxon>Ramazzottius</taxon>
    </lineage>
</organism>